<evidence type="ECO:0000256" key="6">
    <source>
        <dbReference type="SAM" id="Phobius"/>
    </source>
</evidence>
<evidence type="ECO:0000256" key="1">
    <source>
        <dbReference type="ARBA" id="ARBA00004141"/>
    </source>
</evidence>
<comment type="caution">
    <text evidence="7">The sequence shown here is derived from an EMBL/GenBank/DDBJ whole genome shotgun (WGS) entry which is preliminary data.</text>
</comment>
<keyword evidence="4 6" id="KW-1133">Transmembrane helix</keyword>
<dbReference type="PANTHER" id="PTHR13558:SF1">
    <property type="entry name" value="TRANSMEMBRANE PROTEIN 134"/>
    <property type="match status" value="1"/>
</dbReference>
<proteinExistence type="inferred from homology"/>
<evidence type="ECO:0000256" key="3">
    <source>
        <dbReference type="ARBA" id="ARBA00022692"/>
    </source>
</evidence>
<evidence type="ECO:0000256" key="2">
    <source>
        <dbReference type="ARBA" id="ARBA00007743"/>
    </source>
</evidence>
<dbReference type="GO" id="GO:0016020">
    <property type="term" value="C:membrane"/>
    <property type="evidence" value="ECO:0007669"/>
    <property type="project" value="UniProtKB-SubCell"/>
</dbReference>
<dbReference type="InterPro" id="IPR008590">
    <property type="entry name" value="TMEM_230/134"/>
</dbReference>
<evidence type="ECO:0008006" key="9">
    <source>
        <dbReference type="Google" id="ProtNLM"/>
    </source>
</evidence>
<evidence type="ECO:0000256" key="4">
    <source>
        <dbReference type="ARBA" id="ARBA00022989"/>
    </source>
</evidence>
<dbReference type="EMBL" id="CAXKWB010008196">
    <property type="protein sequence ID" value="CAL4090073.1"/>
    <property type="molecule type" value="Genomic_DNA"/>
</dbReference>
<evidence type="ECO:0000313" key="7">
    <source>
        <dbReference type="EMBL" id="CAL4090073.1"/>
    </source>
</evidence>
<sequence>MAGKQRLGRHHTKFSIDDAFEEDADDAIRLYGSTCERAPLSKYGQVVGIDDVQLEMGVPDSPGPGKGLLTVPDVDAISRDSDSLIHGDNSSFYGTSEHPPWWFMHPKIKENWRIVGGAFILLFMGIGLIVMGVVVEALPIAEMNGWVFLISGLICFIPGAYHVVYVILAVKGRRGYDFYNLPLFN</sequence>
<name>A0AAV2QK14_MEGNR</name>
<feature type="transmembrane region" description="Helical" evidence="6">
    <location>
        <begin position="114"/>
        <end position="134"/>
    </location>
</feature>
<dbReference type="AlphaFoldDB" id="A0AAV2QK14"/>
<evidence type="ECO:0000313" key="8">
    <source>
        <dbReference type="Proteomes" id="UP001497623"/>
    </source>
</evidence>
<comment type="subcellular location">
    <subcellularLocation>
        <location evidence="1">Membrane</location>
        <topology evidence="1">Multi-pass membrane protein</topology>
    </subcellularLocation>
</comment>
<dbReference type="Pfam" id="PF05915">
    <property type="entry name" value="TMEM_230_134"/>
    <property type="match status" value="1"/>
</dbReference>
<gene>
    <name evidence="7" type="ORF">MNOR_LOCUS13956</name>
</gene>
<keyword evidence="8" id="KW-1185">Reference proteome</keyword>
<evidence type="ECO:0000256" key="5">
    <source>
        <dbReference type="ARBA" id="ARBA00023136"/>
    </source>
</evidence>
<feature type="transmembrane region" description="Helical" evidence="6">
    <location>
        <begin position="146"/>
        <end position="168"/>
    </location>
</feature>
<comment type="similarity">
    <text evidence="2">Belongs to the TMEM134/TMEM230 family.</text>
</comment>
<keyword evidence="3 6" id="KW-0812">Transmembrane</keyword>
<dbReference type="Proteomes" id="UP001497623">
    <property type="component" value="Unassembled WGS sequence"/>
</dbReference>
<organism evidence="7 8">
    <name type="scientific">Meganyctiphanes norvegica</name>
    <name type="common">Northern krill</name>
    <name type="synonym">Thysanopoda norvegica</name>
    <dbReference type="NCBI Taxonomy" id="48144"/>
    <lineage>
        <taxon>Eukaryota</taxon>
        <taxon>Metazoa</taxon>
        <taxon>Ecdysozoa</taxon>
        <taxon>Arthropoda</taxon>
        <taxon>Crustacea</taxon>
        <taxon>Multicrustacea</taxon>
        <taxon>Malacostraca</taxon>
        <taxon>Eumalacostraca</taxon>
        <taxon>Eucarida</taxon>
        <taxon>Euphausiacea</taxon>
        <taxon>Euphausiidae</taxon>
        <taxon>Meganyctiphanes</taxon>
    </lineage>
</organism>
<accession>A0AAV2QK14</accession>
<keyword evidence="5 6" id="KW-0472">Membrane</keyword>
<reference evidence="7 8" key="1">
    <citation type="submission" date="2024-05" db="EMBL/GenBank/DDBJ databases">
        <authorList>
            <person name="Wallberg A."/>
        </authorList>
    </citation>
    <scope>NUCLEOTIDE SEQUENCE [LARGE SCALE GENOMIC DNA]</scope>
</reference>
<protein>
    <recommendedName>
        <fullName evidence="9">Transmembrane protein 134</fullName>
    </recommendedName>
</protein>
<dbReference type="PANTHER" id="PTHR13558">
    <property type="entry name" value="TRANSMEMBRANE PROTEIN 134"/>
    <property type="match status" value="1"/>
</dbReference>
<dbReference type="InterPro" id="IPR039714">
    <property type="entry name" value="TMEM134"/>
</dbReference>